<dbReference type="PANTHER" id="PTHR42852">
    <property type="entry name" value="THIOL:DISULFIDE INTERCHANGE PROTEIN DSBE"/>
    <property type="match status" value="1"/>
</dbReference>
<evidence type="ECO:0000259" key="2">
    <source>
        <dbReference type="PROSITE" id="PS51352"/>
    </source>
</evidence>
<dbReference type="RefSeq" id="WP_119671896.1">
    <property type="nucleotide sequence ID" value="NZ_QXED01000019.1"/>
</dbReference>
<accession>A0A418LVV2</accession>
<protein>
    <submittedName>
        <fullName evidence="3">TlpA family protein disulfide reductase</fullName>
    </submittedName>
</protein>
<dbReference type="CDD" id="cd02966">
    <property type="entry name" value="TlpA_like_family"/>
    <property type="match status" value="1"/>
</dbReference>
<evidence type="ECO:0000313" key="3">
    <source>
        <dbReference type="EMBL" id="RIV17375.1"/>
    </source>
</evidence>
<gene>
    <name evidence="3" type="ORF">DYU11_32315</name>
</gene>
<dbReference type="AlphaFoldDB" id="A0A418LVV2"/>
<feature type="domain" description="Thioredoxin" evidence="2">
    <location>
        <begin position="78"/>
        <end position="223"/>
    </location>
</feature>
<dbReference type="InterPro" id="IPR000866">
    <property type="entry name" value="AhpC/TSA"/>
</dbReference>
<dbReference type="Pfam" id="PF00578">
    <property type="entry name" value="AhpC-TSA"/>
    <property type="match status" value="1"/>
</dbReference>
<dbReference type="InterPro" id="IPR017937">
    <property type="entry name" value="Thioredoxin_CS"/>
</dbReference>
<dbReference type="InterPro" id="IPR050553">
    <property type="entry name" value="Thioredoxin_ResA/DsbE_sf"/>
</dbReference>
<dbReference type="InterPro" id="IPR036249">
    <property type="entry name" value="Thioredoxin-like_sf"/>
</dbReference>
<dbReference type="PROSITE" id="PS51352">
    <property type="entry name" value="THIOREDOXIN_2"/>
    <property type="match status" value="1"/>
</dbReference>
<dbReference type="SUPFAM" id="SSF52833">
    <property type="entry name" value="Thioredoxin-like"/>
    <property type="match status" value="1"/>
</dbReference>
<dbReference type="Gene3D" id="3.40.30.10">
    <property type="entry name" value="Glutaredoxin"/>
    <property type="match status" value="1"/>
</dbReference>
<keyword evidence="4" id="KW-1185">Reference proteome</keyword>
<dbReference type="PROSITE" id="PS00194">
    <property type="entry name" value="THIOREDOXIN_1"/>
    <property type="match status" value="1"/>
</dbReference>
<dbReference type="OrthoDB" id="9815205at2"/>
<dbReference type="Proteomes" id="UP000283523">
    <property type="component" value="Unassembled WGS sequence"/>
</dbReference>
<evidence type="ECO:0000313" key="4">
    <source>
        <dbReference type="Proteomes" id="UP000283523"/>
    </source>
</evidence>
<dbReference type="InterPro" id="IPR013766">
    <property type="entry name" value="Thioredoxin_domain"/>
</dbReference>
<comment type="caution">
    <text evidence="3">The sequence shown here is derived from an EMBL/GenBank/DDBJ whole genome shotgun (WGS) entry which is preliminary data.</text>
</comment>
<reference evidence="3 4" key="1">
    <citation type="submission" date="2018-08" db="EMBL/GenBank/DDBJ databases">
        <title>Fibrisoma montanum sp. nov., isolated from Danxia mountain soil.</title>
        <authorList>
            <person name="Huang Y."/>
        </authorList>
    </citation>
    <scope>NUCLEOTIDE SEQUENCE [LARGE SCALE GENOMIC DNA]</scope>
    <source>
        <strain evidence="3 4">HYT19</strain>
    </source>
</reference>
<dbReference type="GO" id="GO:0016209">
    <property type="term" value="F:antioxidant activity"/>
    <property type="evidence" value="ECO:0007669"/>
    <property type="project" value="InterPro"/>
</dbReference>
<dbReference type="PANTHER" id="PTHR42852:SF13">
    <property type="entry name" value="PROTEIN DIPZ"/>
    <property type="match status" value="1"/>
</dbReference>
<evidence type="ECO:0000256" key="1">
    <source>
        <dbReference type="ARBA" id="ARBA00023284"/>
    </source>
</evidence>
<name>A0A418LVV2_9BACT</name>
<sequence length="227" mass="25263">MNSSPVKPLLVYGFTLIYLLHAESLYAQIHSLKLCSETFQKARQAVSDSRRANQSASFTLFSPAAQTLQQSYQDWSDCMKGQKAPLSSFKTLTGETYDTTSLAGKILVINFWFMGCAPCVAEMPALNKLVEKYKGKNVLFLGFSTDKADRLTPAFFEKSPFNFKIVADARGLARSFYVMGYPTTYVVDQQGIIRQAWMGFSDTGVSKLDPYYKAKVTIDNLLGADGK</sequence>
<keyword evidence="1" id="KW-0676">Redox-active center</keyword>
<organism evidence="3 4">
    <name type="scientific">Fibrisoma montanum</name>
    <dbReference type="NCBI Taxonomy" id="2305895"/>
    <lineage>
        <taxon>Bacteria</taxon>
        <taxon>Pseudomonadati</taxon>
        <taxon>Bacteroidota</taxon>
        <taxon>Cytophagia</taxon>
        <taxon>Cytophagales</taxon>
        <taxon>Spirosomataceae</taxon>
        <taxon>Fibrisoma</taxon>
    </lineage>
</organism>
<dbReference type="GO" id="GO:0016491">
    <property type="term" value="F:oxidoreductase activity"/>
    <property type="evidence" value="ECO:0007669"/>
    <property type="project" value="InterPro"/>
</dbReference>
<proteinExistence type="predicted"/>
<dbReference type="EMBL" id="QXED01000019">
    <property type="protein sequence ID" value="RIV17375.1"/>
    <property type="molecule type" value="Genomic_DNA"/>
</dbReference>